<gene>
    <name evidence="1" type="ORF">ADK41_33220</name>
</gene>
<dbReference type="EMBL" id="LGCN01000243">
    <property type="protein sequence ID" value="KOT30166.1"/>
    <property type="molecule type" value="Genomic_DNA"/>
</dbReference>
<keyword evidence="2" id="KW-1185">Reference proteome</keyword>
<dbReference type="Proteomes" id="UP000037773">
    <property type="component" value="Unassembled WGS sequence"/>
</dbReference>
<dbReference type="AlphaFoldDB" id="A0A0M8QGG0"/>
<organism evidence="1 2">
    <name type="scientific">Streptomyces caelestis</name>
    <dbReference type="NCBI Taxonomy" id="36816"/>
    <lineage>
        <taxon>Bacteria</taxon>
        <taxon>Bacillati</taxon>
        <taxon>Actinomycetota</taxon>
        <taxon>Actinomycetes</taxon>
        <taxon>Kitasatosporales</taxon>
        <taxon>Streptomycetaceae</taxon>
        <taxon>Streptomyces</taxon>
    </lineage>
</organism>
<name>A0A0M8QGG0_9ACTN</name>
<dbReference type="PATRIC" id="fig|36816.3.peg.7222"/>
<protein>
    <submittedName>
        <fullName evidence="1">Uncharacterized protein</fullName>
    </submittedName>
</protein>
<sequence length="69" mass="6999">MLGQAKLGVSGDDQPGPAVCSRSSARCAAPVSSYVVCSNFEPHPLTNSSKSGALLLLSIEPLMLPLSAA</sequence>
<evidence type="ECO:0000313" key="2">
    <source>
        <dbReference type="Proteomes" id="UP000037773"/>
    </source>
</evidence>
<comment type="caution">
    <text evidence="1">The sequence shown here is derived from an EMBL/GenBank/DDBJ whole genome shotgun (WGS) entry which is preliminary data.</text>
</comment>
<reference evidence="1 2" key="1">
    <citation type="submission" date="2015-07" db="EMBL/GenBank/DDBJ databases">
        <authorList>
            <person name="Noorani M."/>
        </authorList>
    </citation>
    <scope>NUCLEOTIDE SEQUENCE [LARGE SCALE GENOMIC DNA]</scope>
    <source>
        <strain evidence="1 2">NRRL B-24567</strain>
    </source>
</reference>
<accession>A0A0M8QGG0</accession>
<evidence type="ECO:0000313" key="1">
    <source>
        <dbReference type="EMBL" id="KOT30166.1"/>
    </source>
</evidence>
<proteinExistence type="predicted"/>